<name>A0A443KCI4_9RHOB</name>
<dbReference type="InterPro" id="IPR029063">
    <property type="entry name" value="SAM-dependent_MTases_sf"/>
</dbReference>
<protein>
    <submittedName>
        <fullName evidence="2">DUF4942 domain-containing protein</fullName>
    </submittedName>
</protein>
<dbReference type="AlphaFoldDB" id="A0A443KCI4"/>
<sequence>MNMIADDRFRLDDEATSLPSLFTESQRLIAVRDRALAQIASAAKSLENAYSLSTQAVGTIQSVIPGVSDAFRYAHSSDKGYQSLFNDRFDSSLAVEGFRKTVDREIWGALIEATGVTSLMDASALREFRTQIAKDVPEVTADNLRATLETLYGQREEMFLRGLANVFSALDRRFKSHDCFKVGSRIIMERILPYDGGFTGYGDGADRLNDIDRVVRKLLGLPDAPGHLVAMLDRQQGSRWTRKQLYYENNYLRIRIFLNGNAHLYLSDDAQRAVNKSLARFYGDVVPDAAPAGATDTEFYARRINLPSKDLAFYPTPDQTADVFLEGLYLNKGDRILEPSAGTGSLVRALRRKIAATKDYREGYRLFENDFTVDAIEIHPARAEQLRRMEGDFCSVSIGNFLDREALAIYQKVILNPPFHGTNYMDHVRHAYDFLVPGGALLAILPITAAIGETARHAQFHRWLDKAGRYRWKDLEQGSFAASGTMINTTVLQLNKN</sequence>
<accession>A0A443KCI4</accession>
<reference evidence="2 3" key="1">
    <citation type="submission" date="2019-01" db="EMBL/GenBank/DDBJ databases">
        <title>Sinorhodobacter populi sp. nov. isolated from the symptomatic bark tissue of Populus euramericana canker.</title>
        <authorList>
            <person name="Xu G."/>
        </authorList>
    </citation>
    <scope>NUCLEOTIDE SEQUENCE [LARGE SCALE GENOMIC DNA]</scope>
    <source>
        <strain evidence="2 3">07D10-4-3</strain>
    </source>
</reference>
<reference evidence="2 3" key="2">
    <citation type="submission" date="2019-01" db="EMBL/GenBank/DDBJ databases">
        <authorList>
            <person name="Li Y."/>
        </authorList>
    </citation>
    <scope>NUCLEOTIDE SEQUENCE [LARGE SCALE GENOMIC DNA]</scope>
    <source>
        <strain evidence="2 3">07D10-4-3</strain>
    </source>
</reference>
<dbReference type="RefSeq" id="WP_128232704.1">
    <property type="nucleotide sequence ID" value="NZ_SAUY01000015.1"/>
</dbReference>
<evidence type="ECO:0000313" key="3">
    <source>
        <dbReference type="Proteomes" id="UP000284451"/>
    </source>
</evidence>
<dbReference type="EMBL" id="SAUY01000015">
    <property type="protein sequence ID" value="RWR30498.1"/>
    <property type="molecule type" value="Genomic_DNA"/>
</dbReference>
<organism evidence="2 3">
    <name type="scientific">Paenirhodobacter populi</name>
    <dbReference type="NCBI Taxonomy" id="2306993"/>
    <lineage>
        <taxon>Bacteria</taxon>
        <taxon>Pseudomonadati</taxon>
        <taxon>Pseudomonadota</taxon>
        <taxon>Alphaproteobacteria</taxon>
        <taxon>Rhodobacterales</taxon>
        <taxon>Rhodobacter group</taxon>
        <taxon>Paenirhodobacter</taxon>
    </lineage>
</organism>
<dbReference type="SUPFAM" id="SSF53335">
    <property type="entry name" value="S-adenosyl-L-methionine-dependent methyltransferases"/>
    <property type="match status" value="1"/>
</dbReference>
<evidence type="ECO:0000313" key="2">
    <source>
        <dbReference type="EMBL" id="RWR30498.1"/>
    </source>
</evidence>
<dbReference type="Pfam" id="PF13708">
    <property type="entry name" value="DUF4942"/>
    <property type="match status" value="1"/>
</dbReference>
<dbReference type="Proteomes" id="UP000284451">
    <property type="component" value="Unassembled WGS sequence"/>
</dbReference>
<gene>
    <name evidence="2" type="ORF">D2T29_12570</name>
</gene>
<dbReference type="Gene3D" id="3.40.50.150">
    <property type="entry name" value="Vaccinia Virus protein VP39"/>
    <property type="match status" value="1"/>
</dbReference>
<dbReference type="InterPro" id="IPR031339">
    <property type="entry name" value="DUF4942"/>
</dbReference>
<proteinExistence type="predicted"/>
<feature type="domain" description="DUF4942" evidence="1">
    <location>
        <begin position="100"/>
        <end position="284"/>
    </location>
</feature>
<dbReference type="PRINTS" id="PR00507">
    <property type="entry name" value="N12N6MTFRASE"/>
</dbReference>
<evidence type="ECO:0000259" key="1">
    <source>
        <dbReference type="Pfam" id="PF13708"/>
    </source>
</evidence>
<comment type="caution">
    <text evidence="2">The sequence shown here is derived from an EMBL/GenBank/DDBJ whole genome shotgun (WGS) entry which is preliminary data.</text>
</comment>